<dbReference type="CDD" id="cd00609">
    <property type="entry name" value="AAT_like"/>
    <property type="match status" value="1"/>
</dbReference>
<dbReference type="InterPro" id="IPR015424">
    <property type="entry name" value="PyrdxlP-dep_Trfase"/>
</dbReference>
<keyword evidence="7" id="KW-0032">Aminotransferase</keyword>
<dbReference type="InterPro" id="IPR051446">
    <property type="entry name" value="HTH_trans_reg/aminotransferase"/>
</dbReference>
<reference evidence="7 8" key="1">
    <citation type="journal article" date="2018" name="Int. J. Syst. Evol. Microbiol.">
        <title>Epidermidibacterium keratini gen. nov., sp. nov., a member of the family Sporichthyaceae, isolated from keratin epidermis.</title>
        <authorList>
            <person name="Lee D.G."/>
            <person name="Trujillo M.E."/>
            <person name="Kang S."/>
            <person name="Nam J.J."/>
            <person name="Kim Y.J."/>
        </authorList>
    </citation>
    <scope>NUCLEOTIDE SEQUENCE [LARGE SCALE GENOMIC DNA]</scope>
    <source>
        <strain evidence="7 8">EPI-7</strain>
    </source>
</reference>
<name>A0A7L4YVC3_9ACTN</name>
<dbReference type="PRINTS" id="PR00035">
    <property type="entry name" value="HTHGNTR"/>
</dbReference>
<comment type="similarity">
    <text evidence="1">In the C-terminal section; belongs to the class-I pyridoxal-phosphate-dependent aminotransferase family.</text>
</comment>
<keyword evidence="5" id="KW-0804">Transcription</keyword>
<evidence type="ECO:0000256" key="2">
    <source>
        <dbReference type="ARBA" id="ARBA00022898"/>
    </source>
</evidence>
<dbReference type="Pfam" id="PF00155">
    <property type="entry name" value="Aminotran_1_2"/>
    <property type="match status" value="1"/>
</dbReference>
<dbReference type="KEGG" id="eke:EK0264_00460"/>
<dbReference type="RefSeq" id="WP_159547321.1">
    <property type="nucleotide sequence ID" value="NZ_CP047156.1"/>
</dbReference>
<sequence>MRGSDFLQLDATTAPRRGLADWLQRSIRDGVFDGRLPAHSPLPSTRRLAGELGIARGVVVEAYARLVDEGLIVSVKRSGFAVAGGLGGRDPLQTTRPASRVDVPVEFDLTPGRPDLSSFPRSEWLSAERTVLAQSAASELGYGDPRGAVRLRHSLAWWLASARGVRTEPERIIVVSGVAQALALIAQVAVRRGESRIAVEDPGSHGAHTELAYWGATLRPVPVDSDGLLAAELTGHDDLALVTPAHEFPLGVVLAPDRRAELLRWAHEYRAVIIEDDYDAEHRFDRAPVPALQASAPDQVLYAGSTSKALAPAMRLGWLIAPRSWLDDLTEAKYASDLGSPTLPQLVLAELIESGRYTKHLRVVRTSLRARRDAAVSAIARHLPAARVGGIAAGLHLVVTASDIDDVRWAETARNLGVIVQPLSMHRHTPGAPGLVLGYATTTPGRLDEAVRRIAAACDSGR</sequence>
<evidence type="ECO:0000256" key="4">
    <source>
        <dbReference type="ARBA" id="ARBA00023125"/>
    </source>
</evidence>
<dbReference type="Proteomes" id="UP000463857">
    <property type="component" value="Chromosome"/>
</dbReference>
<dbReference type="CDD" id="cd07377">
    <property type="entry name" value="WHTH_GntR"/>
    <property type="match status" value="1"/>
</dbReference>
<evidence type="ECO:0000313" key="7">
    <source>
        <dbReference type="EMBL" id="QHC02197.1"/>
    </source>
</evidence>
<protein>
    <submittedName>
        <fullName evidence="7">Aminotransferase class I/II-fold pyridoxal phosphate-dependent enzyme</fullName>
    </submittedName>
</protein>
<dbReference type="InterPro" id="IPR004839">
    <property type="entry name" value="Aminotransferase_I/II_large"/>
</dbReference>
<dbReference type="InParanoid" id="A0A7L4YVC3"/>
<dbReference type="EMBL" id="CP047156">
    <property type="protein sequence ID" value="QHC02197.1"/>
    <property type="molecule type" value="Genomic_DNA"/>
</dbReference>
<keyword evidence="4" id="KW-0238">DNA-binding</keyword>
<accession>A0A7L4YVC3</accession>
<keyword evidence="7" id="KW-0808">Transferase</keyword>
<dbReference type="OrthoDB" id="594134at2"/>
<organism evidence="7 8">
    <name type="scientific">Epidermidibacterium keratini</name>
    <dbReference type="NCBI Taxonomy" id="1891644"/>
    <lineage>
        <taxon>Bacteria</taxon>
        <taxon>Bacillati</taxon>
        <taxon>Actinomycetota</taxon>
        <taxon>Actinomycetes</taxon>
        <taxon>Sporichthyales</taxon>
        <taxon>Sporichthyaceae</taxon>
        <taxon>Epidermidibacterium</taxon>
    </lineage>
</organism>
<dbReference type="InterPro" id="IPR015421">
    <property type="entry name" value="PyrdxlP-dep_Trfase_major"/>
</dbReference>
<evidence type="ECO:0000256" key="5">
    <source>
        <dbReference type="ARBA" id="ARBA00023163"/>
    </source>
</evidence>
<evidence type="ECO:0000256" key="3">
    <source>
        <dbReference type="ARBA" id="ARBA00023015"/>
    </source>
</evidence>
<dbReference type="GO" id="GO:0008483">
    <property type="term" value="F:transaminase activity"/>
    <property type="evidence" value="ECO:0007669"/>
    <property type="project" value="UniProtKB-KW"/>
</dbReference>
<dbReference type="Gene3D" id="3.40.640.10">
    <property type="entry name" value="Type I PLP-dependent aspartate aminotransferase-like (Major domain)"/>
    <property type="match status" value="1"/>
</dbReference>
<dbReference type="PANTHER" id="PTHR46577:SF1">
    <property type="entry name" value="HTH-TYPE TRANSCRIPTIONAL REGULATORY PROTEIN GABR"/>
    <property type="match status" value="1"/>
</dbReference>
<dbReference type="SUPFAM" id="SSF46785">
    <property type="entry name" value="Winged helix' DNA-binding domain"/>
    <property type="match status" value="1"/>
</dbReference>
<dbReference type="SMART" id="SM00345">
    <property type="entry name" value="HTH_GNTR"/>
    <property type="match status" value="1"/>
</dbReference>
<dbReference type="SUPFAM" id="SSF53383">
    <property type="entry name" value="PLP-dependent transferases"/>
    <property type="match status" value="1"/>
</dbReference>
<dbReference type="InterPro" id="IPR036388">
    <property type="entry name" value="WH-like_DNA-bd_sf"/>
</dbReference>
<dbReference type="InterPro" id="IPR036390">
    <property type="entry name" value="WH_DNA-bd_sf"/>
</dbReference>
<evidence type="ECO:0000313" key="8">
    <source>
        <dbReference type="Proteomes" id="UP000463857"/>
    </source>
</evidence>
<dbReference type="InterPro" id="IPR000524">
    <property type="entry name" value="Tscrpt_reg_HTH_GntR"/>
</dbReference>
<dbReference type="Gene3D" id="1.10.10.10">
    <property type="entry name" value="Winged helix-like DNA-binding domain superfamily/Winged helix DNA-binding domain"/>
    <property type="match status" value="1"/>
</dbReference>
<keyword evidence="8" id="KW-1185">Reference proteome</keyword>
<feature type="domain" description="HTH gntR-type" evidence="6">
    <location>
        <begin position="17"/>
        <end position="85"/>
    </location>
</feature>
<dbReference type="Pfam" id="PF00392">
    <property type="entry name" value="GntR"/>
    <property type="match status" value="1"/>
</dbReference>
<dbReference type="GO" id="GO:0003700">
    <property type="term" value="F:DNA-binding transcription factor activity"/>
    <property type="evidence" value="ECO:0007669"/>
    <property type="project" value="InterPro"/>
</dbReference>
<dbReference type="AlphaFoldDB" id="A0A7L4YVC3"/>
<dbReference type="GO" id="GO:0003677">
    <property type="term" value="F:DNA binding"/>
    <property type="evidence" value="ECO:0007669"/>
    <property type="project" value="UniProtKB-KW"/>
</dbReference>
<proteinExistence type="inferred from homology"/>
<evidence type="ECO:0000259" key="6">
    <source>
        <dbReference type="PROSITE" id="PS50949"/>
    </source>
</evidence>
<dbReference type="PROSITE" id="PS50949">
    <property type="entry name" value="HTH_GNTR"/>
    <property type="match status" value="1"/>
</dbReference>
<keyword evidence="3" id="KW-0805">Transcription regulation</keyword>
<gene>
    <name evidence="7" type="ORF">EK0264_00460</name>
</gene>
<dbReference type="PANTHER" id="PTHR46577">
    <property type="entry name" value="HTH-TYPE TRANSCRIPTIONAL REGULATORY PROTEIN GABR"/>
    <property type="match status" value="1"/>
</dbReference>
<dbReference type="GO" id="GO:0030170">
    <property type="term" value="F:pyridoxal phosphate binding"/>
    <property type="evidence" value="ECO:0007669"/>
    <property type="project" value="InterPro"/>
</dbReference>
<keyword evidence="2" id="KW-0663">Pyridoxal phosphate</keyword>
<evidence type="ECO:0000256" key="1">
    <source>
        <dbReference type="ARBA" id="ARBA00005384"/>
    </source>
</evidence>